<protein>
    <submittedName>
        <fullName evidence="1">RCG51620</fullName>
    </submittedName>
</protein>
<dbReference type="EMBL" id="CH473972">
    <property type="protein sequence ID" value="EDL92664.1"/>
    <property type="molecule type" value="Genomic_DNA"/>
</dbReference>
<sequence length="34" mass="3606">MLKSPISCNPASVLSRVRWLSSPLCGAGCGWLLC</sequence>
<dbReference type="AlphaFoldDB" id="A6IZI6"/>
<feature type="non-terminal residue" evidence="1">
    <location>
        <position position="34"/>
    </location>
</feature>
<gene>
    <name evidence="1" type="ORF">rCG_51620</name>
</gene>
<evidence type="ECO:0000313" key="2">
    <source>
        <dbReference type="Proteomes" id="UP000234681"/>
    </source>
</evidence>
<reference evidence="2" key="1">
    <citation type="submission" date="2005-09" db="EMBL/GenBank/DDBJ databases">
        <authorList>
            <person name="Mural R.J."/>
            <person name="Li P.W."/>
            <person name="Adams M.D."/>
            <person name="Amanatides P.G."/>
            <person name="Baden-Tillson H."/>
            <person name="Barnstead M."/>
            <person name="Chin S.H."/>
            <person name="Dew I."/>
            <person name="Evans C.A."/>
            <person name="Ferriera S."/>
            <person name="Flanigan M."/>
            <person name="Fosler C."/>
            <person name="Glodek A."/>
            <person name="Gu Z."/>
            <person name="Holt R.A."/>
            <person name="Jennings D."/>
            <person name="Kraft C.L."/>
            <person name="Lu F."/>
            <person name="Nguyen T."/>
            <person name="Nusskern D.R."/>
            <person name="Pfannkoch C.M."/>
            <person name="Sitter C."/>
            <person name="Sutton G.G."/>
            <person name="Venter J.C."/>
            <person name="Wang Z."/>
            <person name="Woodage T."/>
            <person name="Zheng X.H."/>
            <person name="Zhong F."/>
        </authorList>
    </citation>
    <scope>NUCLEOTIDE SEQUENCE [LARGE SCALE GENOMIC DNA]</scope>
    <source>
        <strain>BN</strain>
        <strain evidence="2">Sprague-Dawley</strain>
    </source>
</reference>
<accession>A6IZI6</accession>
<organism evidence="1 2">
    <name type="scientific">Rattus norvegicus</name>
    <name type="common">Rat</name>
    <dbReference type="NCBI Taxonomy" id="10116"/>
    <lineage>
        <taxon>Eukaryota</taxon>
        <taxon>Metazoa</taxon>
        <taxon>Chordata</taxon>
        <taxon>Craniata</taxon>
        <taxon>Vertebrata</taxon>
        <taxon>Euteleostomi</taxon>
        <taxon>Mammalia</taxon>
        <taxon>Eutheria</taxon>
        <taxon>Euarchontoglires</taxon>
        <taxon>Glires</taxon>
        <taxon>Rodentia</taxon>
        <taxon>Myomorpha</taxon>
        <taxon>Muroidea</taxon>
        <taxon>Muridae</taxon>
        <taxon>Murinae</taxon>
        <taxon>Rattus</taxon>
    </lineage>
</organism>
<name>A6IZI6_RAT</name>
<proteinExistence type="predicted"/>
<evidence type="ECO:0000313" key="1">
    <source>
        <dbReference type="EMBL" id="EDL92664.1"/>
    </source>
</evidence>
<dbReference type="Proteomes" id="UP000234681">
    <property type="component" value="Chromosome 19"/>
</dbReference>